<reference evidence="1 2" key="1">
    <citation type="submission" date="2020-08" db="EMBL/GenBank/DDBJ databases">
        <title>Genomic Encyclopedia of Type Strains, Phase III (KMG-III): the genomes of soil and plant-associated and newly described type strains.</title>
        <authorList>
            <person name="Whitman W."/>
        </authorList>
    </citation>
    <scope>NUCLEOTIDE SEQUENCE [LARGE SCALE GENOMIC DNA]</scope>
    <source>
        <strain evidence="1 2">CECT 8640</strain>
    </source>
</reference>
<comment type="caution">
    <text evidence="1">The sequence shown here is derived from an EMBL/GenBank/DDBJ whole genome shotgun (WGS) entry which is preliminary data.</text>
</comment>
<dbReference type="EMBL" id="JACHJN010000008">
    <property type="protein sequence ID" value="MBB5958561.1"/>
    <property type="molecule type" value="Genomic_DNA"/>
</dbReference>
<evidence type="ECO:0000313" key="1">
    <source>
        <dbReference type="EMBL" id="MBB5958561.1"/>
    </source>
</evidence>
<accession>A0A841CLW8</accession>
<organism evidence="1 2">
    <name type="scientific">Saccharothrix tamanrassetensis</name>
    <dbReference type="NCBI Taxonomy" id="1051531"/>
    <lineage>
        <taxon>Bacteria</taxon>
        <taxon>Bacillati</taxon>
        <taxon>Actinomycetota</taxon>
        <taxon>Actinomycetes</taxon>
        <taxon>Pseudonocardiales</taxon>
        <taxon>Pseudonocardiaceae</taxon>
        <taxon>Saccharothrix</taxon>
    </lineage>
</organism>
<sequence>MEIAEDIEATAREVTVRIHLGHQLVTAGEPREAAEVWRRAHALAVRLQDPATHEIEALLEAAPAGNR</sequence>
<name>A0A841CLW8_9PSEU</name>
<proteinExistence type="predicted"/>
<keyword evidence="2" id="KW-1185">Reference proteome</keyword>
<dbReference type="AlphaFoldDB" id="A0A841CLW8"/>
<gene>
    <name evidence="1" type="ORF">FHS29_005169</name>
</gene>
<protein>
    <recommendedName>
        <fullName evidence="3">Tetratricopeptide repeat protein</fullName>
    </recommendedName>
</protein>
<dbReference type="Proteomes" id="UP000547510">
    <property type="component" value="Unassembled WGS sequence"/>
</dbReference>
<dbReference type="RefSeq" id="WP_184694608.1">
    <property type="nucleotide sequence ID" value="NZ_JACHJN010000008.1"/>
</dbReference>
<evidence type="ECO:0008006" key="3">
    <source>
        <dbReference type="Google" id="ProtNLM"/>
    </source>
</evidence>
<evidence type="ECO:0000313" key="2">
    <source>
        <dbReference type="Proteomes" id="UP000547510"/>
    </source>
</evidence>